<evidence type="ECO:0008006" key="3">
    <source>
        <dbReference type="Google" id="ProtNLM"/>
    </source>
</evidence>
<dbReference type="OrthoDB" id="1100724at2"/>
<name>F4GJ17_PARC1</name>
<protein>
    <recommendedName>
        <fullName evidence="3">Transcriptional regulator</fullName>
    </recommendedName>
</protein>
<evidence type="ECO:0000313" key="2">
    <source>
        <dbReference type="Proteomes" id="UP000007939"/>
    </source>
</evidence>
<dbReference type="KEGG" id="scc:Spico_0070"/>
<dbReference type="eggNOG" id="COG1475">
    <property type="taxonomic scope" value="Bacteria"/>
</dbReference>
<dbReference type="HOGENOM" id="CLU_061968_0_0_12"/>
<sequence length="303" mass="35770">MNRDLAYQANEDFAKARSRGRMQSLMDAIQWHNVDLLSLYEVTSLIKPKKETYLGIKTIPVDKIIGSEGRYHDFTSAFYPKKDLLRGRWESIDRAHRTYINLPPISVYKLGEWYFVRDGNHRVSVARTQGVEFIDAEVVELDTEIELEPGMTMRTLRKSVVDYERKCFIEEYQPEKYLDMGLISFTSPGMYPEMVNHILVHKYYINQNRKEEIPFSEAARSWFDNVYMPIVREIRRDGLLATFPGKTETDLYMWIVRHWDNLKHSTGNQSVSITTAARDYQKRFGTGFWGRMKQRFKNVFSKK</sequence>
<reference evidence="1 2" key="2">
    <citation type="journal article" date="2012" name="Stand. Genomic Sci.">
        <title>Complete genome sequence of the termite hindgut bacterium Spirochaeta coccoides type strain (SPN1(T)), reclassification in the genus Sphaerochaeta as Sphaerochaeta coccoides comb. nov. and emendations of the family Spirochaetaceae and the genus Sphaerochaeta.</title>
        <authorList>
            <person name="Abt B."/>
            <person name="Han C."/>
            <person name="Scheuner C."/>
            <person name="Lu M."/>
            <person name="Lapidus A."/>
            <person name="Nolan M."/>
            <person name="Lucas S."/>
            <person name="Hammon N."/>
            <person name="Deshpande S."/>
            <person name="Cheng J.F."/>
            <person name="Tapia R."/>
            <person name="Goodwin L.A."/>
            <person name="Pitluck S."/>
            <person name="Liolios K."/>
            <person name="Pagani I."/>
            <person name="Ivanova N."/>
            <person name="Mavromatis K."/>
            <person name="Mikhailova N."/>
            <person name="Huntemann M."/>
            <person name="Pati A."/>
            <person name="Chen A."/>
            <person name="Palaniappan K."/>
            <person name="Land M."/>
            <person name="Hauser L."/>
            <person name="Brambilla E.M."/>
            <person name="Rohde M."/>
            <person name="Spring S."/>
            <person name="Gronow S."/>
            <person name="Goker M."/>
            <person name="Woyke T."/>
            <person name="Bristow J."/>
            <person name="Eisen J.A."/>
            <person name="Markowitz V."/>
            <person name="Hugenholtz P."/>
            <person name="Kyrpides N.C."/>
            <person name="Klenk H.P."/>
            <person name="Detter J.C."/>
        </authorList>
    </citation>
    <scope>NUCLEOTIDE SEQUENCE [LARGE SCALE GENOMIC DNA]</scope>
    <source>
        <strain evidence="2">ATCC BAA-1237 / DSM 17374 / SPN1</strain>
    </source>
</reference>
<proteinExistence type="predicted"/>
<dbReference type="RefSeq" id="WP_013738708.1">
    <property type="nucleotide sequence ID" value="NC_015436.1"/>
</dbReference>
<keyword evidence="2" id="KW-1185">Reference proteome</keyword>
<dbReference type="SUPFAM" id="SSF110849">
    <property type="entry name" value="ParB/Sulfiredoxin"/>
    <property type="match status" value="1"/>
</dbReference>
<evidence type="ECO:0000313" key="1">
    <source>
        <dbReference type="EMBL" id="AEC01312.1"/>
    </source>
</evidence>
<reference evidence="2" key="1">
    <citation type="submission" date="2011-04" db="EMBL/GenBank/DDBJ databases">
        <title>The complete genome of Spirochaeta coccoides DSM 17374.</title>
        <authorList>
            <person name="Lucas S."/>
            <person name="Copeland A."/>
            <person name="Lapidus A."/>
            <person name="Bruce D."/>
            <person name="Goodwin L."/>
            <person name="Pitluck S."/>
            <person name="Peters L."/>
            <person name="Kyrpides N."/>
            <person name="Mavromatis K."/>
            <person name="Pagani I."/>
            <person name="Ivanova N."/>
            <person name="Ovchinnikova G."/>
            <person name="Lu M."/>
            <person name="Detter J.C."/>
            <person name="Tapia R."/>
            <person name="Han C."/>
            <person name="Land M."/>
            <person name="Hauser L."/>
            <person name="Markowitz V."/>
            <person name="Cheng J.-F."/>
            <person name="Hugenholtz P."/>
            <person name="Woyke T."/>
            <person name="Wu D."/>
            <person name="Spring S."/>
            <person name="Schroeder M."/>
            <person name="Brambilla E."/>
            <person name="Klenk H.-P."/>
            <person name="Eisen J.A."/>
        </authorList>
    </citation>
    <scope>NUCLEOTIDE SEQUENCE [LARGE SCALE GENOMIC DNA]</scope>
    <source>
        <strain evidence="2">ATCC BAA-1237 / DSM 17374 / SPN1</strain>
    </source>
</reference>
<accession>F4GJ17</accession>
<dbReference type="AlphaFoldDB" id="F4GJ17"/>
<dbReference type="EMBL" id="CP002659">
    <property type="protein sequence ID" value="AEC01312.1"/>
    <property type="molecule type" value="Genomic_DNA"/>
</dbReference>
<gene>
    <name evidence="1" type="ordered locus">Spico_0070</name>
</gene>
<dbReference type="Proteomes" id="UP000007939">
    <property type="component" value="Chromosome"/>
</dbReference>
<dbReference type="InterPro" id="IPR036086">
    <property type="entry name" value="ParB/Sulfiredoxin_sf"/>
</dbReference>
<organism evidence="1 2">
    <name type="scientific">Parasphaerochaeta coccoides (strain ATCC BAA-1237 / DSM 17374 / SPN1)</name>
    <name type="common">Sphaerochaeta coccoides</name>
    <dbReference type="NCBI Taxonomy" id="760011"/>
    <lineage>
        <taxon>Bacteria</taxon>
        <taxon>Pseudomonadati</taxon>
        <taxon>Spirochaetota</taxon>
        <taxon>Spirochaetia</taxon>
        <taxon>Spirochaetales</taxon>
        <taxon>Sphaerochaetaceae</taxon>
        <taxon>Parasphaerochaeta</taxon>
    </lineage>
</organism>
<dbReference type="STRING" id="760011.Spico_0070"/>